<organism evidence="2 3">
    <name type="scientific">Strongyloides venezuelensis</name>
    <name type="common">Threadworm</name>
    <dbReference type="NCBI Taxonomy" id="75913"/>
    <lineage>
        <taxon>Eukaryota</taxon>
        <taxon>Metazoa</taxon>
        <taxon>Ecdysozoa</taxon>
        <taxon>Nematoda</taxon>
        <taxon>Chromadorea</taxon>
        <taxon>Rhabditida</taxon>
        <taxon>Tylenchina</taxon>
        <taxon>Panagrolaimomorpha</taxon>
        <taxon>Strongyloidoidea</taxon>
        <taxon>Strongyloididae</taxon>
        <taxon>Strongyloides</taxon>
    </lineage>
</organism>
<dbReference type="AlphaFoldDB" id="A0A0K0FNH0"/>
<evidence type="ECO:0000313" key="3">
    <source>
        <dbReference type="WBParaSite" id="SVE_1055000.1"/>
    </source>
</evidence>
<accession>A0A0K0FNH0</accession>
<dbReference type="InterPro" id="IPR018497">
    <property type="entry name" value="Peptidase_M13_C"/>
</dbReference>
<dbReference type="GO" id="GO:0016485">
    <property type="term" value="P:protein processing"/>
    <property type="evidence" value="ECO:0007669"/>
    <property type="project" value="TreeGrafter"/>
</dbReference>
<dbReference type="Gene3D" id="3.40.390.10">
    <property type="entry name" value="Collagenase (Catalytic Domain)"/>
    <property type="match status" value="1"/>
</dbReference>
<feature type="domain" description="Peptidase M13 C-terminal" evidence="1">
    <location>
        <begin position="12"/>
        <end position="180"/>
    </location>
</feature>
<dbReference type="SUPFAM" id="SSF55486">
    <property type="entry name" value="Metalloproteases ('zincins'), catalytic domain"/>
    <property type="match status" value="1"/>
</dbReference>
<proteinExistence type="predicted"/>
<evidence type="ECO:0000313" key="2">
    <source>
        <dbReference type="Proteomes" id="UP000035680"/>
    </source>
</evidence>
<dbReference type="GO" id="GO:0005886">
    <property type="term" value="C:plasma membrane"/>
    <property type="evidence" value="ECO:0007669"/>
    <property type="project" value="TreeGrafter"/>
</dbReference>
<evidence type="ECO:0000259" key="1">
    <source>
        <dbReference type="Pfam" id="PF01431"/>
    </source>
</evidence>
<protein>
    <submittedName>
        <fullName evidence="3">Peptidase_M13 domain-containing protein</fullName>
    </submittedName>
</protein>
<dbReference type="Proteomes" id="UP000035680">
    <property type="component" value="Unassembled WGS sequence"/>
</dbReference>
<dbReference type="InterPro" id="IPR000718">
    <property type="entry name" value="Peptidase_M13"/>
</dbReference>
<dbReference type="PROSITE" id="PS51885">
    <property type="entry name" value="NEPRILYSIN"/>
    <property type="match status" value="1"/>
</dbReference>
<reference evidence="3" key="2">
    <citation type="submission" date="2015-08" db="UniProtKB">
        <authorList>
            <consortium name="WormBaseParasite"/>
        </authorList>
    </citation>
    <scope>IDENTIFICATION</scope>
</reference>
<name>A0A0K0FNH0_STRVS</name>
<dbReference type="PANTHER" id="PTHR11733">
    <property type="entry name" value="ZINC METALLOPROTEASE FAMILY M13 NEPRILYSIN-RELATED"/>
    <property type="match status" value="1"/>
</dbReference>
<keyword evidence="2" id="KW-1185">Reference proteome</keyword>
<dbReference type="GO" id="GO:0004222">
    <property type="term" value="F:metalloendopeptidase activity"/>
    <property type="evidence" value="ECO:0007669"/>
    <property type="project" value="InterPro"/>
</dbReference>
<dbReference type="PRINTS" id="PR00786">
    <property type="entry name" value="NEPRILYSIN"/>
</dbReference>
<sequence length="180" mass="20762">MIAGGNFTKLRSFINEPSFSRNFPNSLNYSSLGAIIAHVMLHAFDSNHYNRTLEGDNRNKFNLTQMSVKNFEEKSKCFIKHYGMQKERITNKNGLETLSENIADNDGLKIAHRAYKKWLKSNGSKDIGVLGFEKFTKEQLFFISSDRSYCEFRSKKNLEKEINQSTYIPVEIRTNIALSN</sequence>
<dbReference type="InterPro" id="IPR024079">
    <property type="entry name" value="MetalloPept_cat_dom_sf"/>
</dbReference>
<reference evidence="2" key="1">
    <citation type="submission" date="2014-07" db="EMBL/GenBank/DDBJ databases">
        <authorList>
            <person name="Martin A.A"/>
            <person name="De Silva N."/>
        </authorList>
    </citation>
    <scope>NUCLEOTIDE SEQUENCE</scope>
</reference>
<dbReference type="WBParaSite" id="SVE_1055000.1">
    <property type="protein sequence ID" value="SVE_1055000.1"/>
    <property type="gene ID" value="SVE_1055000"/>
</dbReference>
<dbReference type="Pfam" id="PF01431">
    <property type="entry name" value="Peptidase_M13"/>
    <property type="match status" value="1"/>
</dbReference>
<dbReference type="PANTHER" id="PTHR11733:SF133">
    <property type="entry name" value="PHOSPHATE-REGULATING NEUTRAL ENDOPEPTIDASE PHEX"/>
    <property type="match status" value="1"/>
</dbReference>